<gene>
    <name evidence="1" type="ORF">DERYTH_LOCUS12902</name>
</gene>
<dbReference type="AlphaFoldDB" id="A0A9N9HPM1"/>
<dbReference type="OrthoDB" id="2421230at2759"/>
<comment type="caution">
    <text evidence="1">The sequence shown here is derived from an EMBL/GenBank/DDBJ whole genome shotgun (WGS) entry which is preliminary data.</text>
</comment>
<evidence type="ECO:0000313" key="2">
    <source>
        <dbReference type="Proteomes" id="UP000789405"/>
    </source>
</evidence>
<dbReference type="EMBL" id="CAJVPY010008698">
    <property type="protein sequence ID" value="CAG8699566.1"/>
    <property type="molecule type" value="Genomic_DNA"/>
</dbReference>
<sequence length="148" mass="16354">MVKCNSCNNNLQSEAFLKTYKTCAACLISRAEKRIAKKNLDNSTATTTTIESIALQTFSDYVAKLISNTENNNEISVETHLDLHDDIFSIATFDDPKTIVRIIIDKIEEGDDFSSQAQSSIAFSADGDSEMVDPEIYQQCKSKVAELG</sequence>
<organism evidence="1 2">
    <name type="scientific">Dentiscutata erythropus</name>
    <dbReference type="NCBI Taxonomy" id="1348616"/>
    <lineage>
        <taxon>Eukaryota</taxon>
        <taxon>Fungi</taxon>
        <taxon>Fungi incertae sedis</taxon>
        <taxon>Mucoromycota</taxon>
        <taxon>Glomeromycotina</taxon>
        <taxon>Glomeromycetes</taxon>
        <taxon>Diversisporales</taxon>
        <taxon>Gigasporaceae</taxon>
        <taxon>Dentiscutata</taxon>
    </lineage>
</organism>
<keyword evidence="2" id="KW-1185">Reference proteome</keyword>
<feature type="non-terminal residue" evidence="1">
    <location>
        <position position="148"/>
    </location>
</feature>
<name>A0A9N9HPM1_9GLOM</name>
<dbReference type="Proteomes" id="UP000789405">
    <property type="component" value="Unassembled WGS sequence"/>
</dbReference>
<proteinExistence type="predicted"/>
<accession>A0A9N9HPM1</accession>
<reference evidence="1" key="1">
    <citation type="submission" date="2021-06" db="EMBL/GenBank/DDBJ databases">
        <authorList>
            <person name="Kallberg Y."/>
            <person name="Tangrot J."/>
            <person name="Rosling A."/>
        </authorList>
    </citation>
    <scope>NUCLEOTIDE SEQUENCE</scope>
    <source>
        <strain evidence="1">MA453B</strain>
    </source>
</reference>
<evidence type="ECO:0000313" key="1">
    <source>
        <dbReference type="EMBL" id="CAG8699566.1"/>
    </source>
</evidence>
<protein>
    <submittedName>
        <fullName evidence="1">8743_t:CDS:1</fullName>
    </submittedName>
</protein>